<reference evidence="2" key="1">
    <citation type="submission" date="2018-11" db="EMBL/GenBank/DDBJ databases">
        <authorList>
            <consortium name="Pathogen Informatics"/>
        </authorList>
    </citation>
    <scope>NUCLEOTIDE SEQUENCE</scope>
</reference>
<dbReference type="Gene3D" id="3.30.70.1590">
    <property type="match status" value="1"/>
</dbReference>
<dbReference type="Proteomes" id="UP000784294">
    <property type="component" value="Unassembled WGS sequence"/>
</dbReference>
<dbReference type="PROSITE" id="PS50096">
    <property type="entry name" value="IQ"/>
    <property type="match status" value="1"/>
</dbReference>
<dbReference type="Gene3D" id="6.10.220.10">
    <property type="match status" value="1"/>
</dbReference>
<keyword evidence="3" id="KW-1185">Reference proteome</keyword>
<gene>
    <name evidence="2" type="ORF">PXEA_LOCUS10635</name>
</gene>
<dbReference type="Pfam" id="PF21521">
    <property type="entry name" value="MYO6_lever"/>
    <property type="match status" value="1"/>
</dbReference>
<protein>
    <recommendedName>
        <fullName evidence="1">Myosin VI lever arm domain-containing protein</fullName>
    </recommendedName>
</protein>
<comment type="caution">
    <text evidence="2">The sequence shown here is derived from an EMBL/GenBank/DDBJ whole genome shotgun (WGS) entry which is preliminary data.</text>
</comment>
<evidence type="ECO:0000259" key="1">
    <source>
        <dbReference type="Pfam" id="PF21521"/>
    </source>
</evidence>
<name>A0A3S5A1E7_9PLAT</name>
<evidence type="ECO:0000313" key="2">
    <source>
        <dbReference type="EMBL" id="VEL17195.1"/>
    </source>
</evidence>
<accession>A0A3S5A1E7</accession>
<dbReference type="OrthoDB" id="6284930at2759"/>
<evidence type="ECO:0000313" key="3">
    <source>
        <dbReference type="Proteomes" id="UP000784294"/>
    </source>
</evidence>
<dbReference type="EMBL" id="CAAALY010031525">
    <property type="protein sequence ID" value="VEL17195.1"/>
    <property type="molecule type" value="Genomic_DNA"/>
</dbReference>
<proteinExistence type="predicted"/>
<dbReference type="InterPro" id="IPR049016">
    <property type="entry name" value="MYO6_lever"/>
</dbReference>
<feature type="domain" description="Myosin VI lever arm" evidence="1">
    <location>
        <begin position="32"/>
        <end position="112"/>
    </location>
</feature>
<sequence length="153" mass="18560">MGLNNIDFKFGVSRVFFRPGKFAEFDQMLRSDPQHLASLVAKVAKWLIRYRWHLAQYCAWEVIKLRKKIEYRRAKVILLQRYIRGWLCRRRLGLTIKAMLEITRMRRQLESCLIAYQKMPKYRQEGDNEVRVYSAVLSHNTYRLVIVYDEYCF</sequence>
<dbReference type="AlphaFoldDB" id="A0A3S5A1E7"/>
<organism evidence="2 3">
    <name type="scientific">Protopolystoma xenopodis</name>
    <dbReference type="NCBI Taxonomy" id="117903"/>
    <lineage>
        <taxon>Eukaryota</taxon>
        <taxon>Metazoa</taxon>
        <taxon>Spiralia</taxon>
        <taxon>Lophotrochozoa</taxon>
        <taxon>Platyhelminthes</taxon>
        <taxon>Monogenea</taxon>
        <taxon>Polyopisthocotylea</taxon>
        <taxon>Polystomatidea</taxon>
        <taxon>Polystomatidae</taxon>
        <taxon>Protopolystoma</taxon>
    </lineage>
</organism>